<evidence type="ECO:0000313" key="1">
    <source>
        <dbReference type="EMBL" id="RGL11377.1"/>
    </source>
</evidence>
<organism evidence="1 2">
    <name type="scientific">Bacteroides uniformis</name>
    <dbReference type="NCBI Taxonomy" id="820"/>
    <lineage>
        <taxon>Bacteria</taxon>
        <taxon>Pseudomonadati</taxon>
        <taxon>Bacteroidota</taxon>
        <taxon>Bacteroidia</taxon>
        <taxon>Bacteroidales</taxon>
        <taxon>Bacteroidaceae</taxon>
        <taxon>Bacteroides</taxon>
    </lineage>
</organism>
<dbReference type="EMBL" id="QSRK01000024">
    <property type="protein sequence ID" value="RGL11377.1"/>
    <property type="molecule type" value="Genomic_DNA"/>
</dbReference>
<reference evidence="1 2" key="1">
    <citation type="submission" date="2018-08" db="EMBL/GenBank/DDBJ databases">
        <title>A genome reference for cultivated species of the human gut microbiota.</title>
        <authorList>
            <person name="Zou Y."/>
            <person name="Xue W."/>
            <person name="Luo G."/>
        </authorList>
    </citation>
    <scope>NUCLEOTIDE SEQUENCE [LARGE SCALE GENOMIC DNA]</scope>
    <source>
        <strain evidence="1 2">TF08-13</strain>
    </source>
</reference>
<dbReference type="PROSITE" id="PS51257">
    <property type="entry name" value="PROKAR_LIPOPROTEIN"/>
    <property type="match status" value="1"/>
</dbReference>
<evidence type="ECO:0000313" key="2">
    <source>
        <dbReference type="Proteomes" id="UP000260795"/>
    </source>
</evidence>
<comment type="caution">
    <text evidence="1">The sequence shown here is derived from an EMBL/GenBank/DDBJ whole genome shotgun (WGS) entry which is preliminary data.</text>
</comment>
<accession>A0A3E4QWA6</accession>
<sequence>MKQILLYTLIIFSLVSCQQEDAPLTVGKGYLSLASLEIGTGTVSSISTRAVSPDIAIEILKADGTPVIKYDAGAAEASGKIELEAGNYILKAYSPNHNTSYDNNEKGEPKYYKEQTFTIEPEKVSYLNVKVPMINFGVSLVLPQDILDTWFNSYTFTITLGDRTLTLQNSETAYFDLPADDALLAYSLEATNKDNESFRQDHTYNQVLNGGTVYVISYFLTIHSADKVRLSMDCLDNQILQLTAK</sequence>
<dbReference type="RefSeq" id="WP_117681466.1">
    <property type="nucleotide sequence ID" value="NZ_QSRK01000024.1"/>
</dbReference>
<proteinExistence type="predicted"/>
<dbReference type="Proteomes" id="UP000260795">
    <property type="component" value="Unassembled WGS sequence"/>
</dbReference>
<dbReference type="InterPro" id="IPR027840">
    <property type="entry name" value="DUF4493"/>
</dbReference>
<protein>
    <submittedName>
        <fullName evidence="1">DUF4493 domain-containing protein</fullName>
    </submittedName>
</protein>
<dbReference type="Pfam" id="PF14900">
    <property type="entry name" value="DUF4493"/>
    <property type="match status" value="1"/>
</dbReference>
<dbReference type="AlphaFoldDB" id="A0A3E4QWA6"/>
<gene>
    <name evidence="1" type="ORF">DXC80_14705</name>
</gene>
<name>A0A3E4QWA6_BACUN</name>